<keyword evidence="2" id="KW-1185">Reference proteome</keyword>
<comment type="caution">
    <text evidence="1">The sequence shown here is derived from an EMBL/GenBank/DDBJ whole genome shotgun (WGS) entry which is preliminary data.</text>
</comment>
<evidence type="ECO:0000313" key="1">
    <source>
        <dbReference type="EMBL" id="KAI7985224.1"/>
    </source>
</evidence>
<evidence type="ECO:0000313" key="2">
    <source>
        <dbReference type="Proteomes" id="UP001060215"/>
    </source>
</evidence>
<protein>
    <submittedName>
        <fullName evidence="1">Uncharacterized protein</fullName>
    </submittedName>
</protein>
<dbReference type="Proteomes" id="UP001060215">
    <property type="component" value="Chromosome 15"/>
</dbReference>
<reference evidence="1 2" key="1">
    <citation type="journal article" date="2022" name="Plant J.">
        <title>Chromosome-level genome of Camellia lanceoleosa provides a valuable resource for understanding genome evolution and self-incompatibility.</title>
        <authorList>
            <person name="Gong W."/>
            <person name="Xiao S."/>
            <person name="Wang L."/>
            <person name="Liao Z."/>
            <person name="Chang Y."/>
            <person name="Mo W."/>
            <person name="Hu G."/>
            <person name="Li W."/>
            <person name="Zhao G."/>
            <person name="Zhu H."/>
            <person name="Hu X."/>
            <person name="Ji K."/>
            <person name="Xiang X."/>
            <person name="Song Q."/>
            <person name="Yuan D."/>
            <person name="Jin S."/>
            <person name="Zhang L."/>
        </authorList>
    </citation>
    <scope>NUCLEOTIDE SEQUENCE [LARGE SCALE GENOMIC DNA]</scope>
    <source>
        <strain evidence="1">SQ_2022a</strain>
    </source>
</reference>
<gene>
    <name evidence="1" type="ORF">LOK49_LG14G01396</name>
</gene>
<name>A0ACC0F985_9ERIC</name>
<sequence>MGFAKAPSLRHFRLAVNIGASFRKMGWRPFGGGLLPSTLMSLGIENLPNLKSLNNKGLQLLGSLKYMKIEKCPRLNPCSKRASLSLYAGILWFSGYVYPKEVLLTALEGSASIVQMILYVSQVLRHYKWPEYLETDFVFNSSPIGSVTAQFLAAFSTAFVKTSVQFSEFEESDPDDVTKRNRHRGKRKAYQHQSADYFHQNFAFEIYDQTKLLKEQVLSRYKWPEYLETDFVFSSSSIGSVTAQFLAAFFNSIWKDISAVL</sequence>
<proteinExistence type="predicted"/>
<organism evidence="1 2">
    <name type="scientific">Camellia lanceoleosa</name>
    <dbReference type="NCBI Taxonomy" id="1840588"/>
    <lineage>
        <taxon>Eukaryota</taxon>
        <taxon>Viridiplantae</taxon>
        <taxon>Streptophyta</taxon>
        <taxon>Embryophyta</taxon>
        <taxon>Tracheophyta</taxon>
        <taxon>Spermatophyta</taxon>
        <taxon>Magnoliopsida</taxon>
        <taxon>eudicotyledons</taxon>
        <taxon>Gunneridae</taxon>
        <taxon>Pentapetalae</taxon>
        <taxon>asterids</taxon>
        <taxon>Ericales</taxon>
        <taxon>Theaceae</taxon>
        <taxon>Camellia</taxon>
    </lineage>
</organism>
<dbReference type="EMBL" id="CM045772">
    <property type="protein sequence ID" value="KAI7985224.1"/>
    <property type="molecule type" value="Genomic_DNA"/>
</dbReference>
<accession>A0ACC0F985</accession>